<evidence type="ECO:0000313" key="2">
    <source>
        <dbReference type="EMBL" id="GGF96665.1"/>
    </source>
</evidence>
<comment type="caution">
    <text evidence="2">The sequence shown here is derived from an EMBL/GenBank/DDBJ whole genome shotgun (WGS) entry which is preliminary data.</text>
</comment>
<dbReference type="InterPro" id="IPR012547">
    <property type="entry name" value="PDDEXK_9"/>
</dbReference>
<dbReference type="PANTHER" id="PTHR34825:SF1">
    <property type="entry name" value="AAA-ATPASE-LIKE DOMAIN-CONTAINING PROTEIN"/>
    <property type="match status" value="1"/>
</dbReference>
<reference evidence="2" key="1">
    <citation type="journal article" date="2014" name="Int. J. Syst. Evol. Microbiol.">
        <title>Complete genome sequence of Corynebacterium casei LMG S-19264T (=DSM 44701T), isolated from a smear-ripened cheese.</title>
        <authorList>
            <consortium name="US DOE Joint Genome Institute (JGI-PGF)"/>
            <person name="Walter F."/>
            <person name="Albersmeier A."/>
            <person name="Kalinowski J."/>
            <person name="Ruckert C."/>
        </authorList>
    </citation>
    <scope>NUCLEOTIDE SEQUENCE</scope>
    <source>
        <strain evidence="2">CGMCC 1.15758</strain>
    </source>
</reference>
<accession>A0A8J3E8W5</accession>
<evidence type="ECO:0000313" key="3">
    <source>
        <dbReference type="Proteomes" id="UP000636949"/>
    </source>
</evidence>
<dbReference type="OrthoDB" id="7060064at2"/>
<dbReference type="InterPro" id="IPR018631">
    <property type="entry name" value="AAA-ATPase-like_dom"/>
</dbReference>
<organism evidence="2 3">
    <name type="scientific">Cysteiniphilum litorale</name>
    <dbReference type="NCBI Taxonomy" id="2056700"/>
    <lineage>
        <taxon>Bacteria</taxon>
        <taxon>Pseudomonadati</taxon>
        <taxon>Pseudomonadota</taxon>
        <taxon>Gammaproteobacteria</taxon>
        <taxon>Thiotrichales</taxon>
        <taxon>Fastidiosibacteraceae</taxon>
        <taxon>Cysteiniphilum</taxon>
    </lineage>
</organism>
<proteinExistence type="predicted"/>
<dbReference type="AlphaFoldDB" id="A0A8J3E8W5"/>
<dbReference type="Proteomes" id="UP000636949">
    <property type="component" value="Unassembled WGS sequence"/>
</dbReference>
<dbReference type="Pfam" id="PF08011">
    <property type="entry name" value="PDDEXK_9"/>
    <property type="match status" value="1"/>
</dbReference>
<dbReference type="RefSeq" id="WP_117002454.1">
    <property type="nucleotide sequence ID" value="NZ_BMJS01000011.1"/>
</dbReference>
<feature type="domain" description="AAA-ATPase-like" evidence="1">
    <location>
        <begin position="1"/>
        <end position="138"/>
    </location>
</feature>
<reference evidence="2" key="2">
    <citation type="submission" date="2020-09" db="EMBL/GenBank/DDBJ databases">
        <authorList>
            <person name="Sun Q."/>
            <person name="Zhou Y."/>
        </authorList>
    </citation>
    <scope>NUCLEOTIDE SEQUENCE</scope>
    <source>
        <strain evidence="2">CGMCC 1.15758</strain>
    </source>
</reference>
<keyword evidence="3" id="KW-1185">Reference proteome</keyword>
<protein>
    <submittedName>
        <fullName evidence="2">ATPase AAA</fullName>
    </submittedName>
</protein>
<sequence length="454" mass="52339">MFNGLYIEDKWDWQNKHPIIHLSFGSSQSVNAEETLLQIIKQTLHNTAKHHHVELPPLTLNLQFDALIKALSEKCQQRVVLLIDEYDKPILDVIDQPEKAIRNREILKGVYSTIKDNDAHLRFVFLTGVSKFSKVSLFSGLNNLEDISLHHKYADICGYTQAELEDSFRDDLHNTDLAKLKAWYNGYNFAGTEAQKVYNPFDILLFLSNGQQYKNYWFETGTPSFLVKLIAARREIVPTLENYEANLDFINSIDVNNIPIPALMLQAGYLTIKEAFHYGEELWYRLGYPNFEVKTSLNRHLATIGTATEDANSNQVQLNKGLISDDWQHFELAIQSFFNTIPYHFYSNAPIHDYEAYYCAIVYSYFMALGYKVTLEDTTSQGRIDMSIHMPQKKVILFEFKVADGKDLSPEALAQIIEKNYAQKFVHLNLPIYQIGVSFDRTTHSVNGFVVQEY</sequence>
<dbReference type="PANTHER" id="PTHR34825">
    <property type="entry name" value="CONSERVED PROTEIN, WITH A WEAK D-GALACTARATE DEHYDRATASE/ALTRONATE HYDROLASE DOMAIN"/>
    <property type="match status" value="1"/>
</dbReference>
<evidence type="ECO:0000259" key="1">
    <source>
        <dbReference type="Pfam" id="PF09820"/>
    </source>
</evidence>
<gene>
    <name evidence="2" type="ORF">GCM10010995_12390</name>
</gene>
<dbReference type="EMBL" id="BMJS01000011">
    <property type="protein sequence ID" value="GGF96665.1"/>
    <property type="molecule type" value="Genomic_DNA"/>
</dbReference>
<name>A0A8J3E8W5_9GAMM</name>
<dbReference type="Pfam" id="PF09820">
    <property type="entry name" value="AAA-ATPase_like"/>
    <property type="match status" value="1"/>
</dbReference>